<feature type="site" description="Appears to be important in orienting the phosphate for catalysis" evidence="10">
    <location>
        <position position="63"/>
    </location>
</feature>
<evidence type="ECO:0000256" key="5">
    <source>
        <dbReference type="ARBA" id="ARBA00012964"/>
    </source>
</evidence>
<dbReference type="FunFam" id="1.10.3210.10:FF:000002">
    <property type="entry name" value="Nucleotidase YfbR"/>
    <property type="match status" value="1"/>
</dbReference>
<dbReference type="PANTHER" id="PTHR11845:SF13">
    <property type="entry name" value="5'-DEOXYNUCLEOTIDASE HDDC2"/>
    <property type="match status" value="1"/>
</dbReference>
<dbReference type="SMART" id="SM00471">
    <property type="entry name" value="HDc"/>
    <property type="match status" value="1"/>
</dbReference>
<evidence type="ECO:0000256" key="1">
    <source>
        <dbReference type="ARBA" id="ARBA00001638"/>
    </source>
</evidence>
<evidence type="ECO:0000256" key="8">
    <source>
        <dbReference type="ARBA" id="ARBA00022741"/>
    </source>
</evidence>
<dbReference type="InterPro" id="IPR006674">
    <property type="entry name" value="HD_domain"/>
</dbReference>
<sequence>MPHISPTLSFSTDSNCLSQLILALNGFTSVLTPPTINHIVVPQQEEIMSHFFAQLSRLKLINRWPLMRNVRTENVSEHSLQVAFVAHALAVIKNRKFNGSLNAERIALLAMYHDASEVITGDLPTPIKYYNPQIAHEYKKIEKIAQHKLLTMLPSELQDDFRSILDDQLHTDEETAIVKQADALCAYLKCLEELSAGNAEFNQAKSRLEKTLAERHSEEMDYFLTVFVPGFSLSLDEISL</sequence>
<feature type="domain" description="HD" evidence="11">
    <location>
        <begin position="75"/>
        <end position="187"/>
    </location>
</feature>
<dbReference type="HAMAP" id="MF_01100">
    <property type="entry name" value="5DNU"/>
    <property type="match status" value="1"/>
</dbReference>
<keyword evidence="7 10" id="KW-0479">Metal-binding</keyword>
<feature type="binding site" evidence="10">
    <location>
        <position position="113"/>
    </location>
    <ligand>
        <name>a divalent metal cation</name>
        <dbReference type="ChEBI" id="CHEBI:60240"/>
    </ligand>
</feature>
<dbReference type="EC" id="3.1.3.89" evidence="5"/>
<dbReference type="SUPFAM" id="SSF109604">
    <property type="entry name" value="HD-domain/PDEase-like"/>
    <property type="match status" value="1"/>
</dbReference>
<feature type="binding site" evidence="10">
    <location>
        <begin position="63"/>
        <end position="64"/>
    </location>
    <ligand>
        <name>substrate</name>
    </ligand>
</feature>
<dbReference type="AlphaFoldDB" id="D3V892"/>
<proteinExistence type="inferred from homology"/>
<feature type="binding site" evidence="10">
    <location>
        <position position="78"/>
    </location>
    <ligand>
        <name>a divalent metal cation</name>
        <dbReference type="ChEBI" id="CHEBI:60240"/>
    </ligand>
</feature>
<comment type="similarity">
    <text evidence="10">Belongs to the 5DNU family.</text>
</comment>
<evidence type="ECO:0000256" key="4">
    <source>
        <dbReference type="ARBA" id="ARBA00011738"/>
    </source>
</evidence>
<gene>
    <name evidence="12" type="ordered locus">XBJ1_2930</name>
</gene>
<feature type="binding site" evidence="10">
    <location>
        <position position="114"/>
    </location>
    <ligand>
        <name>substrate</name>
    </ligand>
</feature>
<evidence type="ECO:0000256" key="9">
    <source>
        <dbReference type="ARBA" id="ARBA00022801"/>
    </source>
</evidence>
<evidence type="ECO:0000256" key="6">
    <source>
        <dbReference type="ARBA" id="ARBA00022490"/>
    </source>
</evidence>
<dbReference type="eggNOG" id="COG1896">
    <property type="taxonomic scope" value="Bacteria"/>
</dbReference>
<protein>
    <recommendedName>
        <fullName evidence="5">5'-deoxynucleotidase</fullName>
        <ecNumber evidence="5">3.1.3.89</ecNumber>
    </recommendedName>
</protein>
<dbReference type="Gene3D" id="1.10.3210.10">
    <property type="entry name" value="Hypothetical protein af1432"/>
    <property type="match status" value="1"/>
</dbReference>
<dbReference type="NCBIfam" id="NF003009">
    <property type="entry name" value="PRK03826.1"/>
    <property type="match status" value="1"/>
</dbReference>
<evidence type="ECO:0000256" key="2">
    <source>
        <dbReference type="ARBA" id="ARBA00001936"/>
    </source>
</evidence>
<dbReference type="STRING" id="406818.XBJ1_2930"/>
<comment type="subunit">
    <text evidence="4 10">Homodimer.</text>
</comment>
<dbReference type="EMBL" id="FN667741">
    <property type="protein sequence ID" value="CBJ82054.1"/>
    <property type="molecule type" value="Genomic_DNA"/>
</dbReference>
<keyword evidence="6 10" id="KW-0963">Cytoplasm</keyword>
<dbReference type="GO" id="GO:0000166">
    <property type="term" value="F:nucleotide binding"/>
    <property type="evidence" value="ECO:0007669"/>
    <property type="project" value="UniProtKB-KW"/>
</dbReference>
<organism evidence="12 13">
    <name type="scientific">Xenorhabdus bovienii (strain SS-2004)</name>
    <name type="common">Xenorhabdus nematophila subsp. bovienii</name>
    <dbReference type="NCBI Taxonomy" id="406818"/>
    <lineage>
        <taxon>Bacteria</taxon>
        <taxon>Pseudomonadati</taxon>
        <taxon>Pseudomonadota</taxon>
        <taxon>Gammaproteobacteria</taxon>
        <taxon>Enterobacterales</taxon>
        <taxon>Morganellaceae</taxon>
        <taxon>Xenorhabdus</taxon>
    </lineage>
</organism>
<evidence type="ECO:0000256" key="10">
    <source>
        <dbReference type="HAMAP-Rule" id="MF_01100"/>
    </source>
</evidence>
<feature type="binding site" evidence="10">
    <location>
        <begin position="122"/>
        <end position="125"/>
    </location>
    <ligand>
        <name>substrate</name>
    </ligand>
</feature>
<comment type="function">
    <text evidence="10">Catalyzes the strictly specific dephosphorylation of 2'-deoxyribonucleoside 5'-monophosphates.</text>
</comment>
<dbReference type="InterPro" id="IPR039356">
    <property type="entry name" value="YfbR/HDDC2"/>
</dbReference>
<dbReference type="PANTHER" id="PTHR11845">
    <property type="entry name" value="5'-DEOXYNUCLEOTIDASE HDDC2"/>
    <property type="match status" value="1"/>
</dbReference>
<feature type="binding site" evidence="10">
    <location>
        <position position="78"/>
    </location>
    <ligand>
        <name>substrate</name>
    </ligand>
</feature>
<comment type="catalytic activity">
    <reaction evidence="1 10">
        <text>a 2'-deoxyribonucleoside 5'-phosphate + H2O = a 2'-deoxyribonucleoside + phosphate</text>
        <dbReference type="Rhea" id="RHEA:36167"/>
        <dbReference type="ChEBI" id="CHEBI:15377"/>
        <dbReference type="ChEBI" id="CHEBI:18274"/>
        <dbReference type="ChEBI" id="CHEBI:43474"/>
        <dbReference type="ChEBI" id="CHEBI:65317"/>
        <dbReference type="EC" id="3.1.3.89"/>
    </reaction>
</comment>
<dbReference type="Pfam" id="PF12917">
    <property type="entry name" value="YfbR-like"/>
    <property type="match status" value="1"/>
</dbReference>
<feature type="binding site" evidence="10">
    <location>
        <position position="182"/>
    </location>
    <ligand>
        <name>a divalent metal cation</name>
        <dbReference type="ChEBI" id="CHEBI:60240"/>
    </ligand>
</feature>
<comment type="cofactor">
    <cofactor evidence="10">
        <name>a divalent metal cation</name>
        <dbReference type="ChEBI" id="CHEBI:60240"/>
    </cofactor>
</comment>
<keyword evidence="9 10" id="KW-0378">Hydrolase</keyword>
<feature type="binding site" evidence="10">
    <location>
        <position position="182"/>
    </location>
    <ligand>
        <name>substrate</name>
    </ligand>
</feature>
<dbReference type="GO" id="GO:0046872">
    <property type="term" value="F:metal ion binding"/>
    <property type="evidence" value="ECO:0007669"/>
    <property type="project" value="UniProtKB-KW"/>
</dbReference>
<dbReference type="GO" id="GO:0002953">
    <property type="term" value="F:5'-deoxynucleotidase activity"/>
    <property type="evidence" value="ECO:0007669"/>
    <property type="project" value="UniProtKB-EC"/>
</dbReference>
<accession>D3V892</accession>
<comment type="cofactor">
    <cofactor evidence="3">
        <name>Co(2+)</name>
        <dbReference type="ChEBI" id="CHEBI:48828"/>
    </cofactor>
</comment>
<dbReference type="PROSITE" id="PS51831">
    <property type="entry name" value="HD"/>
    <property type="match status" value="1"/>
</dbReference>
<evidence type="ECO:0000256" key="3">
    <source>
        <dbReference type="ARBA" id="ARBA00001941"/>
    </source>
</evidence>
<name>D3V892_XENBS</name>
<comment type="cofactor">
    <cofactor evidence="2">
        <name>Mn(2+)</name>
        <dbReference type="ChEBI" id="CHEBI:29035"/>
    </cofactor>
</comment>
<dbReference type="KEGG" id="xbo:XBJ1_2930"/>
<reference evidence="12 13" key="1">
    <citation type="journal article" date="2011" name="PLoS ONE">
        <title>The entomopathogenic bacterial endosymbionts xenorhabdus and photorhabdus: convergent lifestyles from divergent genomes.</title>
        <authorList>
            <person name="Chaston J.M."/>
            <person name="Suen G."/>
            <person name="Tucker S.L."/>
            <person name="Andersen A.W."/>
            <person name="Bhasin A."/>
            <person name="Bode E."/>
            <person name="Bode H.B."/>
            <person name="Brachmann A.O."/>
            <person name="Cowles C.E."/>
            <person name="Cowles K.N."/>
            <person name="Darby C."/>
            <person name="de Leon L."/>
            <person name="Drace K."/>
            <person name="Du Z."/>
            <person name="Givaudan A."/>
            <person name="Herbert Tran E.E."/>
            <person name="Jewell K.A."/>
            <person name="Knack J.J."/>
            <person name="Krasomil-Osterfeld K.C."/>
            <person name="Kukor R."/>
            <person name="Lanois A."/>
            <person name="Latreille P."/>
            <person name="Leimgruber N.K."/>
            <person name="Lipke C.M."/>
            <person name="Liu R."/>
            <person name="Lu X."/>
            <person name="Martens E.C."/>
            <person name="Marri P.R."/>
            <person name="Medigue C."/>
            <person name="Menard M.L."/>
            <person name="Miller N.M."/>
            <person name="Morales-Soto N."/>
            <person name="Norton S."/>
            <person name="Ogier J.C."/>
            <person name="Orchard S.S."/>
            <person name="Park D."/>
            <person name="Park Y."/>
            <person name="Qurollo B.A."/>
            <person name="Sugar D.R."/>
            <person name="Richards G.R."/>
            <person name="Rouy Z."/>
            <person name="Slominski B."/>
            <person name="Slominski K."/>
            <person name="Snyder H."/>
            <person name="Tjaden B.C."/>
            <person name="van der Hoeven R."/>
            <person name="Welch R.D."/>
            <person name="Wheeler C."/>
            <person name="Xiang B."/>
            <person name="Barbazuk B."/>
            <person name="Gaudriault S."/>
            <person name="Goodner B."/>
            <person name="Slater S.C."/>
            <person name="Forst S."/>
            <person name="Goldman B.S."/>
            <person name="Goodrich-Blair H."/>
        </authorList>
    </citation>
    <scope>NUCLEOTIDE SEQUENCE [LARGE SCALE GENOMIC DNA]</scope>
    <source>
        <strain evidence="12 13">SS-2004</strain>
    </source>
</reference>
<evidence type="ECO:0000313" key="12">
    <source>
        <dbReference type="EMBL" id="CBJ82054.1"/>
    </source>
</evidence>
<evidence type="ECO:0000259" key="11">
    <source>
        <dbReference type="PROSITE" id="PS51831"/>
    </source>
</evidence>
<dbReference type="InterPro" id="IPR022971">
    <property type="entry name" value="YfbR"/>
</dbReference>
<feature type="binding site" evidence="10">
    <location>
        <position position="114"/>
    </location>
    <ligand>
        <name>a divalent metal cation</name>
        <dbReference type="ChEBI" id="CHEBI:60240"/>
    </ligand>
</feature>
<dbReference type="HOGENOM" id="CLU_084784_0_0_6"/>
<comment type="subcellular location">
    <subcellularLocation>
        <location evidence="10">Cytoplasm</location>
    </subcellularLocation>
</comment>
<keyword evidence="8 10" id="KW-0547">Nucleotide-binding</keyword>
<dbReference type="Proteomes" id="UP000002045">
    <property type="component" value="Chromosome"/>
</dbReference>
<evidence type="ECO:0000313" key="13">
    <source>
        <dbReference type="Proteomes" id="UP000002045"/>
    </source>
</evidence>
<evidence type="ECO:0000256" key="7">
    <source>
        <dbReference type="ARBA" id="ARBA00022723"/>
    </source>
</evidence>
<dbReference type="GO" id="GO:0005737">
    <property type="term" value="C:cytoplasm"/>
    <property type="evidence" value="ECO:0007669"/>
    <property type="project" value="UniProtKB-SubCell"/>
</dbReference>
<dbReference type="InterPro" id="IPR003607">
    <property type="entry name" value="HD/PDEase_dom"/>
</dbReference>